<evidence type="ECO:0000313" key="2">
    <source>
        <dbReference type="Proteomes" id="UP000572680"/>
    </source>
</evidence>
<evidence type="ECO:0008006" key="3">
    <source>
        <dbReference type="Google" id="ProtNLM"/>
    </source>
</evidence>
<dbReference type="InterPro" id="IPR021295">
    <property type="entry name" value="DUF2867"/>
</dbReference>
<reference evidence="1 2" key="1">
    <citation type="submission" date="2020-08" db="EMBL/GenBank/DDBJ databases">
        <title>Genomic Encyclopedia of Type Strains, Phase IV (KMG-IV): sequencing the most valuable type-strain genomes for metagenomic binning, comparative biology and taxonomic classification.</title>
        <authorList>
            <person name="Goeker M."/>
        </authorList>
    </citation>
    <scope>NUCLEOTIDE SEQUENCE [LARGE SCALE GENOMIC DNA]</scope>
    <source>
        <strain evidence="1 2">DSM 44197</strain>
    </source>
</reference>
<accession>A0A7W3M0G9</accession>
<protein>
    <recommendedName>
        <fullName evidence="3">DUF2867 domain-containing protein</fullName>
    </recommendedName>
</protein>
<sequence length="350" mass="38339">MRLPNGAHAARPWRIHEIADGFRVEDVWAIRTPGAGPDDFPAARAAALATMRPSGGPAKDPLPVRLLFAARRRLGALFGWDGPETGVGTRVRSLRDRLPDDLRAAPAGSAPFTPVYELDDECALERASATVHAVIHLGWAPVEGGHELRMAVLVKPAGLPGRLYMAAIAPFRRLVVFPALVRQCEQAWRDRDAAPVTGVVGTRDVPESVRALGALPDGDYVDHFTLPTDADATPEQWARAMFGDVPTPAERLIWSGLLGIRLSRGRSPDTVAGWRIAERGEGWIRLEAASWFLTDRLVVQAADGRVSLGTFLRYDRPLGRYVWPPLAAVHRRLAPGLLREAEEKIRARDE</sequence>
<proteinExistence type="predicted"/>
<dbReference type="AlphaFoldDB" id="A0A7W3M0G9"/>
<organism evidence="1 2">
    <name type="scientific">Actinomadura namibiensis</name>
    <dbReference type="NCBI Taxonomy" id="182080"/>
    <lineage>
        <taxon>Bacteria</taxon>
        <taxon>Bacillati</taxon>
        <taxon>Actinomycetota</taxon>
        <taxon>Actinomycetes</taxon>
        <taxon>Streptosporangiales</taxon>
        <taxon>Thermomonosporaceae</taxon>
        <taxon>Actinomadura</taxon>
    </lineage>
</organism>
<dbReference type="EMBL" id="JACJIA010000026">
    <property type="protein sequence ID" value="MBA8957593.1"/>
    <property type="molecule type" value="Genomic_DNA"/>
</dbReference>
<dbReference type="RefSeq" id="WP_182849399.1">
    <property type="nucleotide sequence ID" value="NZ_BAAALP010000067.1"/>
</dbReference>
<name>A0A7W3M0G9_ACTNM</name>
<keyword evidence="2" id="KW-1185">Reference proteome</keyword>
<gene>
    <name evidence="1" type="ORF">HNR61_009288</name>
</gene>
<comment type="caution">
    <text evidence="1">The sequence shown here is derived from an EMBL/GenBank/DDBJ whole genome shotgun (WGS) entry which is preliminary data.</text>
</comment>
<dbReference type="Pfam" id="PF11066">
    <property type="entry name" value="DUF2867"/>
    <property type="match status" value="1"/>
</dbReference>
<evidence type="ECO:0000313" key="1">
    <source>
        <dbReference type="EMBL" id="MBA8957593.1"/>
    </source>
</evidence>
<dbReference type="Proteomes" id="UP000572680">
    <property type="component" value="Unassembled WGS sequence"/>
</dbReference>